<dbReference type="eggNOG" id="arCOG02320">
    <property type="taxonomic scope" value="Archaea"/>
</dbReference>
<keyword evidence="1" id="KW-0145">Chemotaxis</keyword>
<evidence type="ECO:0000256" key="2">
    <source>
        <dbReference type="ARBA" id="ARBA00029447"/>
    </source>
</evidence>
<gene>
    <name evidence="6" type="ordered locus">Mboo_1248</name>
</gene>
<dbReference type="SUPFAM" id="SSF58104">
    <property type="entry name" value="Methyl-accepting chemotaxis protein (MCP) signaling domain"/>
    <property type="match status" value="2"/>
</dbReference>
<dbReference type="InterPro" id="IPR004090">
    <property type="entry name" value="Chemotax_Me-accpt_rcpt"/>
</dbReference>
<dbReference type="SMART" id="SM00283">
    <property type="entry name" value="MA"/>
    <property type="match status" value="1"/>
</dbReference>
<feature type="domain" description="HAMP" evidence="5">
    <location>
        <begin position="329"/>
        <end position="381"/>
    </location>
</feature>
<dbReference type="InterPro" id="IPR003660">
    <property type="entry name" value="HAMP_dom"/>
</dbReference>
<dbReference type="STRING" id="456442.Mboo_1248"/>
<dbReference type="SMART" id="SM00304">
    <property type="entry name" value="HAMP"/>
    <property type="match status" value="6"/>
</dbReference>
<dbReference type="CDD" id="cd17527">
    <property type="entry name" value="HAMP_II"/>
    <property type="match status" value="1"/>
</dbReference>
<dbReference type="InterPro" id="IPR041395">
    <property type="entry name" value="McpB_HAMP_3rd"/>
</dbReference>
<proteinExistence type="inferred from homology"/>
<dbReference type="EMBL" id="CP000780">
    <property type="protein sequence ID" value="ABS55766.1"/>
    <property type="molecule type" value="Genomic_DNA"/>
</dbReference>
<dbReference type="GO" id="GO:0005886">
    <property type="term" value="C:plasma membrane"/>
    <property type="evidence" value="ECO:0007669"/>
    <property type="project" value="TreeGrafter"/>
</dbReference>
<feature type="domain" description="Methyl-accepting transducer" evidence="4">
    <location>
        <begin position="675"/>
        <end position="911"/>
    </location>
</feature>
<dbReference type="Pfam" id="PF00015">
    <property type="entry name" value="MCPsignal"/>
    <property type="match status" value="1"/>
</dbReference>
<dbReference type="Pfam" id="PF18575">
    <property type="entry name" value="HAMP_N3"/>
    <property type="match status" value="1"/>
</dbReference>
<dbReference type="AlphaFoldDB" id="A7I7Q5"/>
<evidence type="ECO:0000259" key="4">
    <source>
        <dbReference type="PROSITE" id="PS50111"/>
    </source>
</evidence>
<name>A7I7Q5_METB6</name>
<dbReference type="GeneID" id="5412077"/>
<dbReference type="Proteomes" id="UP000002408">
    <property type="component" value="Chromosome"/>
</dbReference>
<dbReference type="CDD" id="cd17528">
    <property type="entry name" value="HAMP_III"/>
    <property type="match status" value="1"/>
</dbReference>
<feature type="domain" description="HAMP" evidence="5">
    <location>
        <begin position="238"/>
        <end position="290"/>
    </location>
</feature>
<dbReference type="PANTHER" id="PTHR43531:SF11">
    <property type="entry name" value="METHYL-ACCEPTING CHEMOTAXIS PROTEIN 3"/>
    <property type="match status" value="1"/>
</dbReference>
<protein>
    <submittedName>
        <fullName evidence="6">Methyl-accepting chemotaxis sensory transducer</fullName>
    </submittedName>
</protein>
<evidence type="ECO:0000256" key="1">
    <source>
        <dbReference type="ARBA" id="ARBA00022500"/>
    </source>
</evidence>
<dbReference type="CDD" id="cd11386">
    <property type="entry name" value="MCP_signal"/>
    <property type="match status" value="1"/>
</dbReference>
<evidence type="ECO:0000313" key="7">
    <source>
        <dbReference type="Proteomes" id="UP000002408"/>
    </source>
</evidence>
<dbReference type="GO" id="GO:0004888">
    <property type="term" value="F:transmembrane signaling receptor activity"/>
    <property type="evidence" value="ECO:0007669"/>
    <property type="project" value="InterPro"/>
</dbReference>
<keyword evidence="3" id="KW-0807">Transducer</keyword>
<dbReference type="HOGENOM" id="CLU_000445_107_20_2"/>
<sequence length="981" mass="104818">MTFIDEMKLGKEFNTLLVDIEHMSDAHDKGDIDVLIPVEKYQGSAKTAAQCINNMVNGHITVKKKAMATVAEFAKGNFEAPLEKFPGKKAFINDNIELLRTNLKALVADANMLSKAAVEGKLDTRADASKHQGDYHKIVQGVNDTLDSVIGPLNVAAEYVDRISKGDVPAKITDNYNGDFNEIKNNLNQCIDAVNLLVKDANLLSKAAVEGKLDTRADASKHEGDFRKIVEGVNQTLDSVIGPLNVAAEYVDRISKGDVPAKITDNYNGDFNEIKNNLNQCIDAVNLLVADANMLSRAAVEGKLDTRADASKHQGDFRKIVQGVDDCLDAVIGPLNVAAEYVDRISKGDVPAKITDNYNGDFNEIKNNLNQCIDAVNLLVQEANMLSKAAIEGKLSTRADASKHQGDFRKIVQGVDDCLDAVIGPLNVAADYVDKISKGNIPSRITDNYNGDFNVIKNNLNQCIDAVNLLVQDANMLSKAAVEGKLDTRADASRHQGDFRKIVQGVDDCLDSVIGPLNVAADYVDKISKGNIPARITDNYNGDFNVIKNNLNQCIDAVNLLVKDANMLSEAAVAGKLGTRADASKHQGDFKKIVDGVNDTLDAVIDPVNEAMRISDEYAKQNFTARVNEDLQVRGDFIRFKKSLNNVGIQVSSALSKVNDRVNELSASAQEASASAEEVSAGSNQVAKNAGAVSSNADKSGEGIKQVLKAMEDLSNTVQEVASRADAVAQLAKQSEELSRKGTDLANKADRGMDGITKSSAEVNTIILDIKSQMDKIGDIVVLIANLANQTNLLALNAAIEAARAGEAGRGFAVVATEVKSLAEESENSAEKIRQMIGELQKQTQRAVEAVESANDGVREGSGALTQTLEVFNKIVTSIDDINKNISSVAASAEEQAASVEEVTASVTTVSTLISETAKEATDAAAATEEASASIDQITKVIQNVNTIVEDVSHEIAGFKVDASVRISADRGAASNTASAQ</sequence>
<comment type="similarity">
    <text evidence="2">Belongs to the methyl-accepting chemotaxis (MCP) protein family.</text>
</comment>
<keyword evidence="7" id="KW-1185">Reference proteome</keyword>
<dbReference type="PRINTS" id="PR00260">
    <property type="entry name" value="CHEMTRNSDUCR"/>
</dbReference>
<dbReference type="Pfam" id="PF18947">
    <property type="entry name" value="HAMP_2"/>
    <property type="match status" value="6"/>
</dbReference>
<dbReference type="KEGG" id="mbn:Mboo_1248"/>
<feature type="domain" description="HAMP" evidence="5">
    <location>
        <begin position="147"/>
        <end position="199"/>
    </location>
</feature>
<evidence type="ECO:0000259" key="5">
    <source>
        <dbReference type="PROSITE" id="PS50885"/>
    </source>
</evidence>
<dbReference type="InterPro" id="IPR051310">
    <property type="entry name" value="MCP_chemotaxis"/>
</dbReference>
<dbReference type="Gene3D" id="1.10.287.950">
    <property type="entry name" value="Methyl-accepting chemotaxis protein"/>
    <property type="match status" value="1"/>
</dbReference>
<evidence type="ECO:0000256" key="3">
    <source>
        <dbReference type="PROSITE-ProRule" id="PRU00284"/>
    </source>
</evidence>
<dbReference type="PROSITE" id="PS50111">
    <property type="entry name" value="CHEMOTAXIS_TRANSDUC_2"/>
    <property type="match status" value="1"/>
</dbReference>
<dbReference type="Gene3D" id="1.20.120.1530">
    <property type="match status" value="4"/>
</dbReference>
<dbReference type="PANTHER" id="PTHR43531">
    <property type="entry name" value="PROTEIN ICFG"/>
    <property type="match status" value="1"/>
</dbReference>
<accession>A7I7Q5</accession>
<dbReference type="RefSeq" id="WP_012106797.1">
    <property type="nucleotide sequence ID" value="NC_009712.1"/>
</dbReference>
<reference evidence="7" key="1">
    <citation type="journal article" date="2015" name="Microbiology">
        <title>Genome of Methanoregula boonei 6A8 reveals adaptations to oligotrophic peatland environments.</title>
        <authorList>
            <person name="Braeuer S."/>
            <person name="Cadillo-Quiroz H."/>
            <person name="Kyrpides N."/>
            <person name="Woyke T."/>
            <person name="Goodwin L."/>
            <person name="Detter C."/>
            <person name="Podell S."/>
            <person name="Yavitt J.B."/>
            <person name="Zinder S.H."/>
        </authorList>
    </citation>
    <scope>NUCLEOTIDE SEQUENCE [LARGE SCALE GENOMIC DNA]</scope>
    <source>
        <strain evidence="7">DSM 21154 / JCM 14090 / 6A8</strain>
    </source>
</reference>
<dbReference type="PROSITE" id="PS50885">
    <property type="entry name" value="HAMP"/>
    <property type="match status" value="3"/>
</dbReference>
<evidence type="ECO:0000313" key="6">
    <source>
        <dbReference type="EMBL" id="ABS55766.1"/>
    </source>
</evidence>
<organism evidence="6 7">
    <name type="scientific">Methanoregula boonei (strain DSM 21154 / JCM 14090 / 6A8)</name>
    <dbReference type="NCBI Taxonomy" id="456442"/>
    <lineage>
        <taxon>Archaea</taxon>
        <taxon>Methanobacteriati</taxon>
        <taxon>Methanobacteriota</taxon>
        <taxon>Stenosarchaea group</taxon>
        <taxon>Methanomicrobia</taxon>
        <taxon>Methanomicrobiales</taxon>
        <taxon>Methanoregulaceae</taxon>
        <taxon>Methanoregula</taxon>
    </lineage>
</organism>
<dbReference type="GO" id="GO:0007165">
    <property type="term" value="P:signal transduction"/>
    <property type="evidence" value="ECO:0007669"/>
    <property type="project" value="UniProtKB-KW"/>
</dbReference>
<dbReference type="eggNOG" id="arCOG02318">
    <property type="taxonomic scope" value="Archaea"/>
</dbReference>
<dbReference type="InterPro" id="IPR004089">
    <property type="entry name" value="MCPsignal_dom"/>
</dbReference>
<dbReference type="GO" id="GO:0006935">
    <property type="term" value="P:chemotaxis"/>
    <property type="evidence" value="ECO:0007669"/>
    <property type="project" value="UniProtKB-KW"/>
</dbReference>